<comment type="caution">
    <text evidence="1">The sequence shown here is derived from an EMBL/GenBank/DDBJ whole genome shotgun (WGS) entry which is preliminary data.</text>
</comment>
<keyword evidence="2" id="KW-1185">Reference proteome</keyword>
<reference evidence="1 2" key="1">
    <citation type="journal article" date="2019" name="Int. J. Syst. Evol. Microbiol.">
        <title>The Global Catalogue of Microorganisms (GCM) 10K type strain sequencing project: providing services to taxonomists for standard genome sequencing and annotation.</title>
        <authorList>
            <consortium name="The Broad Institute Genomics Platform"/>
            <consortium name="The Broad Institute Genome Sequencing Center for Infectious Disease"/>
            <person name="Wu L."/>
            <person name="Ma J."/>
        </authorList>
    </citation>
    <scope>NUCLEOTIDE SEQUENCE [LARGE SCALE GENOMIC DNA]</scope>
    <source>
        <strain evidence="1 2">JCM 13378</strain>
    </source>
</reference>
<dbReference type="Proteomes" id="UP001501757">
    <property type="component" value="Unassembled WGS sequence"/>
</dbReference>
<organism evidence="1 2">
    <name type="scientific">Bowmanella denitrificans</name>
    <dbReference type="NCBI Taxonomy" id="366582"/>
    <lineage>
        <taxon>Bacteria</taxon>
        <taxon>Pseudomonadati</taxon>
        <taxon>Pseudomonadota</taxon>
        <taxon>Gammaproteobacteria</taxon>
        <taxon>Alteromonadales</taxon>
        <taxon>Alteromonadaceae</taxon>
        <taxon>Bowmanella</taxon>
    </lineage>
</organism>
<protein>
    <submittedName>
        <fullName evidence="1">Uncharacterized protein</fullName>
    </submittedName>
</protein>
<sequence>MLSGPFGVVGWITIGQPVGALCLRPAPQLLVGRWVLDEETDYCCFNEKCRKKQANSDVYPF</sequence>
<evidence type="ECO:0000313" key="2">
    <source>
        <dbReference type="Proteomes" id="UP001501757"/>
    </source>
</evidence>
<dbReference type="EMBL" id="BAAAEI010000020">
    <property type="protein sequence ID" value="GAA0364748.1"/>
    <property type="molecule type" value="Genomic_DNA"/>
</dbReference>
<gene>
    <name evidence="1" type="ORF">GCM10009092_31350</name>
</gene>
<name>A0ABN0XI66_9ALTE</name>
<accession>A0ABN0XI66</accession>
<proteinExistence type="predicted"/>
<evidence type="ECO:0000313" key="1">
    <source>
        <dbReference type="EMBL" id="GAA0364748.1"/>
    </source>
</evidence>